<gene>
    <name evidence="1" type="ORF">Tci_064889</name>
</gene>
<protein>
    <submittedName>
        <fullName evidence="1">Reverse transcriptase domain-containing protein</fullName>
    </submittedName>
</protein>
<organism evidence="1">
    <name type="scientific">Tanacetum cinerariifolium</name>
    <name type="common">Dalmatian daisy</name>
    <name type="synonym">Chrysanthemum cinerariifolium</name>
    <dbReference type="NCBI Taxonomy" id="118510"/>
    <lineage>
        <taxon>Eukaryota</taxon>
        <taxon>Viridiplantae</taxon>
        <taxon>Streptophyta</taxon>
        <taxon>Embryophyta</taxon>
        <taxon>Tracheophyta</taxon>
        <taxon>Spermatophyta</taxon>
        <taxon>Magnoliopsida</taxon>
        <taxon>eudicotyledons</taxon>
        <taxon>Gunneridae</taxon>
        <taxon>Pentapetalae</taxon>
        <taxon>asterids</taxon>
        <taxon>campanulids</taxon>
        <taxon>Asterales</taxon>
        <taxon>Asteraceae</taxon>
        <taxon>Asteroideae</taxon>
        <taxon>Anthemideae</taxon>
        <taxon>Anthemidinae</taxon>
        <taxon>Tanacetum</taxon>
    </lineage>
</organism>
<keyword evidence="1" id="KW-0548">Nucleotidyltransferase</keyword>
<dbReference type="AlphaFoldDB" id="A0A6L2P336"/>
<evidence type="ECO:0000313" key="1">
    <source>
        <dbReference type="EMBL" id="GEU92911.1"/>
    </source>
</evidence>
<comment type="caution">
    <text evidence="1">The sequence shown here is derived from an EMBL/GenBank/DDBJ whole genome shotgun (WGS) entry which is preliminary data.</text>
</comment>
<sequence length="175" mass="19424">MQKLEIEFWCHIMIGAGHVVYTDQFYELARLVPYLATPENKRIERYIYGLAPQIHAMVAAIEPATIQSAILKDRMLTDEAIRNEALKIAEKRGNNGEPSRDGMVGPKVVNPLNARNLTAARGACFECGGTDHYKATCPRLNQAPRLGGNHPNQVMAIEGGQRHGNNGNQAHRRLL</sequence>
<reference evidence="1" key="1">
    <citation type="journal article" date="2019" name="Sci. Rep.">
        <title>Draft genome of Tanacetum cinerariifolium, the natural source of mosquito coil.</title>
        <authorList>
            <person name="Yamashiro T."/>
            <person name="Shiraishi A."/>
            <person name="Satake H."/>
            <person name="Nakayama K."/>
        </authorList>
    </citation>
    <scope>NUCLEOTIDE SEQUENCE</scope>
</reference>
<keyword evidence="1" id="KW-0808">Transferase</keyword>
<proteinExistence type="predicted"/>
<dbReference type="EMBL" id="BKCJ010010738">
    <property type="protein sequence ID" value="GEU92911.1"/>
    <property type="molecule type" value="Genomic_DNA"/>
</dbReference>
<name>A0A6L2P336_TANCI</name>
<keyword evidence="1" id="KW-0695">RNA-directed DNA polymerase</keyword>
<dbReference type="GO" id="GO:0003964">
    <property type="term" value="F:RNA-directed DNA polymerase activity"/>
    <property type="evidence" value="ECO:0007669"/>
    <property type="project" value="UniProtKB-KW"/>
</dbReference>
<accession>A0A6L2P336</accession>